<evidence type="ECO:0000256" key="5">
    <source>
        <dbReference type="ARBA" id="ARBA00023065"/>
    </source>
</evidence>
<reference evidence="15" key="1">
    <citation type="submission" date="2020-01" db="EMBL/GenBank/DDBJ databases">
        <title>Draft genome sequence of the Termite Coptotermes fromosanus.</title>
        <authorList>
            <person name="Itakura S."/>
            <person name="Yosikawa Y."/>
            <person name="Umezawa K."/>
        </authorList>
    </citation>
    <scope>NUCLEOTIDE SEQUENCE [LARGE SCALE GENOMIC DNA]</scope>
</reference>
<accession>A0A6L2PZH8</accession>
<feature type="domain" description="Ion transport" evidence="10">
    <location>
        <begin position="716"/>
        <end position="947"/>
    </location>
</feature>
<dbReference type="InterPro" id="IPR005821">
    <property type="entry name" value="Ion_trans_dom"/>
</dbReference>
<keyword evidence="7" id="KW-0407">Ion channel</keyword>
<feature type="domain" description="TRPM tetramerisation" evidence="11">
    <location>
        <begin position="1038"/>
        <end position="1093"/>
    </location>
</feature>
<dbReference type="PANTHER" id="PTHR13800:SF1">
    <property type="entry name" value="TRANSIENT RECEPTOR POTENTIAL CATION CHANNEL TRPM"/>
    <property type="match status" value="1"/>
</dbReference>
<keyword evidence="2" id="KW-0813">Transport</keyword>
<feature type="compositionally biased region" description="Pro residues" evidence="8">
    <location>
        <begin position="1386"/>
        <end position="1397"/>
    </location>
</feature>
<dbReference type="Pfam" id="PF25508">
    <property type="entry name" value="TRPM2"/>
    <property type="match status" value="1"/>
</dbReference>
<name>A0A6L2PZH8_COPFO</name>
<gene>
    <name evidence="14" type="ORF">Cfor_02328</name>
</gene>
<feature type="region of interest" description="Disordered" evidence="8">
    <location>
        <begin position="1505"/>
        <end position="1533"/>
    </location>
</feature>
<evidence type="ECO:0000313" key="14">
    <source>
        <dbReference type="EMBL" id="GFG38043.1"/>
    </source>
</evidence>
<evidence type="ECO:0000256" key="7">
    <source>
        <dbReference type="ARBA" id="ARBA00023303"/>
    </source>
</evidence>
<dbReference type="PANTHER" id="PTHR13800">
    <property type="entry name" value="TRANSIENT RECEPTOR POTENTIAL CATION CHANNEL, SUBFAMILY M, MEMBER 6"/>
    <property type="match status" value="1"/>
</dbReference>
<dbReference type="InterPro" id="IPR032415">
    <property type="entry name" value="TRPM_tetra"/>
</dbReference>
<comment type="caution">
    <text evidence="14">The sequence shown here is derived from an EMBL/GenBank/DDBJ whole genome shotgun (WGS) entry which is preliminary data.</text>
</comment>
<proteinExistence type="predicted"/>
<feature type="region of interest" description="Disordered" evidence="8">
    <location>
        <begin position="1384"/>
        <end position="1410"/>
    </location>
</feature>
<feature type="compositionally biased region" description="Acidic residues" evidence="8">
    <location>
        <begin position="1196"/>
        <end position="1206"/>
    </location>
</feature>
<feature type="region of interest" description="Disordered" evidence="8">
    <location>
        <begin position="1120"/>
        <end position="1139"/>
    </location>
</feature>
<evidence type="ECO:0000256" key="1">
    <source>
        <dbReference type="ARBA" id="ARBA00004141"/>
    </source>
</evidence>
<evidence type="ECO:0000259" key="10">
    <source>
        <dbReference type="Pfam" id="PF00520"/>
    </source>
</evidence>
<feature type="transmembrane region" description="Helical" evidence="9">
    <location>
        <begin position="842"/>
        <end position="859"/>
    </location>
</feature>
<dbReference type="GO" id="GO:0030001">
    <property type="term" value="P:metal ion transport"/>
    <property type="evidence" value="ECO:0007669"/>
    <property type="project" value="TreeGrafter"/>
</dbReference>
<organism evidence="14 15">
    <name type="scientific">Coptotermes formosanus</name>
    <name type="common">Formosan subterranean termite</name>
    <dbReference type="NCBI Taxonomy" id="36987"/>
    <lineage>
        <taxon>Eukaryota</taxon>
        <taxon>Metazoa</taxon>
        <taxon>Ecdysozoa</taxon>
        <taxon>Arthropoda</taxon>
        <taxon>Hexapoda</taxon>
        <taxon>Insecta</taxon>
        <taxon>Pterygota</taxon>
        <taxon>Neoptera</taxon>
        <taxon>Polyneoptera</taxon>
        <taxon>Dictyoptera</taxon>
        <taxon>Blattodea</taxon>
        <taxon>Blattoidea</taxon>
        <taxon>Termitoidae</taxon>
        <taxon>Rhinotermitidae</taxon>
        <taxon>Coptotermes</taxon>
    </lineage>
</organism>
<dbReference type="GO" id="GO:0005261">
    <property type="term" value="F:monoatomic cation channel activity"/>
    <property type="evidence" value="ECO:0007669"/>
    <property type="project" value="UniProtKB-ARBA"/>
</dbReference>
<comment type="subcellular location">
    <subcellularLocation>
        <location evidence="1">Membrane</location>
        <topology evidence="1">Multi-pass membrane protein</topology>
    </subcellularLocation>
</comment>
<evidence type="ECO:0000313" key="15">
    <source>
        <dbReference type="Proteomes" id="UP000502823"/>
    </source>
</evidence>
<feature type="transmembrane region" description="Helical" evidence="9">
    <location>
        <begin position="708"/>
        <end position="727"/>
    </location>
</feature>
<feature type="domain" description="TRPM SLOG" evidence="12">
    <location>
        <begin position="31"/>
        <end position="216"/>
    </location>
</feature>
<sequence length="1533" mass="175536">MTPVRMLQYVRLAYDTRPELIMQLFTREWSVTRQVGDALLLERSQRSGRVISIGIAPWGIVENNHELCGHNRDVPSKYAVLNNRHAYFLLVDNGTSGRYGAELILRRKLEKYISIQKLHPGTHCSTPVVCLVIEGGTNTIRAVLEYVTDTPPVPVVVCDGSGRAADLLAFTHKYASESGEQTVLESMKDYLISTIQRTFEVSVEQAECLYSELLQCTRNKNLITVFRITDRPESASQELDQTILTALFKSQHLSPSEQLSLALTWNRVDIARSEIFVYGQEWPPGALDEAMMQALEHDRIDFVKLLLENGVHMKKFLSIPRLEELYNTKQGPSNTLGYILRDVRPHIPRGYIYTLHDIGLVINKLMGGAYRSSYTRRKFRLIYAKVMKKSPHVHRNSSSFIRYYGNTNVTLSLLAETLPTSKETALFDYPFNELLTWAVLTKRQQMALLMWQHGEEALAKALVACKLYKAMAHEAAEDDLETEIYEELRNYGKEFENIALELLDFCYRQHDDQTQQLLTCELQNWSGQTCLSLAVAANHRALLAHPCSQIILADLWMGGLRTRKNTNLKVILGLLCPFYIAKLEFKSKEELQLMPQTEEEHLIGLEEENESIEGQPTDPHHNTDPDAEKKPRKFSIRRKPASQQGVKALISQGMKSTVVQENGKVVTEGDDMNQHFHLPLDYFDVKNNRPLRLKKKLYEFYTAPITKFWGHSIAYIVFLISFSYVVLVKTDVKPSWQELYTIAYICTLACEKVREIVSSEPVAISHKLSVWAWNMWNPCDAAAIIFFLIGLCLRLRLSSMQVGRLIFCVDIMYWYLRILNILGVNKYLGPLVTMMGKMVKNMIYFVVLLLVVLLSFGVCRQSILYPDKEASWFLVREIFYQPYFMLYGEVFADSIDPPCGDDPGLEKCQMGHWITPAVMAMYLLVANILLINLLIAVFNNIFNEVNAVSHQVWMFQRFTVVMEYEEKPVLPPPLIVLCHAFLLLKYCQRKVRGVQDVYDNALKLFLDRDDLERLYDFEEECVEGYFREQETKLHMSNDERIRNTSDRVENMCQKVEDINQKENNQTSAIQGVEFRIRKLEELADQTLSHLAVIHRFMATHVRDPLSVSDLPDIRLGGDRIRLSSDRSDDNKALSETSDHPEKIHLLPVFSRDRRRPTRSLTEVRPDPFLFSEGLHLRLDDDTRSIDKCIAVFQEGQPEEEEEEGEIPDLSQPSRKRIPRQLTKQMSMSRNSLSEPADSHSGSNGEGTADIGDNQGSMLSREFFRRNSSDYRPDRRDSCTNTNRKHSLETGDDSERGSMKQRPPALTRRQISKTYSEPENAIGPNSQEENEFPRAAVVERSVTWAEPRITVIPPTTKSNRAMLLAMHSEYTSITDELETMCGLLSPPHTPRLLSPPRPGENRPPRTRHTSEMSNPEMALILEKEHLRDAEENDYQLMETLIHQHVDQHDEEEDAECSAFFLKVTNETPEFRSRSLRRSSAIEISMPCTHGPPAIFCTDTDSQHFQGLHAESRPEHASGLGTDAPSGVHTSETTC</sequence>
<dbReference type="FunCoup" id="A0A6L2PZH8">
    <property type="interactions" value="273"/>
</dbReference>
<keyword evidence="3 9" id="KW-0812">Transmembrane</keyword>
<dbReference type="Pfam" id="PF00520">
    <property type="entry name" value="Ion_trans"/>
    <property type="match status" value="1"/>
</dbReference>
<dbReference type="InParanoid" id="A0A6L2PZH8"/>
<feature type="domain" description="TRPM-like" evidence="13">
    <location>
        <begin position="274"/>
        <end position="545"/>
    </location>
</feature>
<dbReference type="GO" id="GO:0005886">
    <property type="term" value="C:plasma membrane"/>
    <property type="evidence" value="ECO:0007669"/>
    <property type="project" value="TreeGrafter"/>
</dbReference>
<dbReference type="Gene3D" id="1.20.5.1010">
    <property type="entry name" value="TRPM, tetramerisation domain"/>
    <property type="match status" value="1"/>
</dbReference>
<feature type="compositionally biased region" description="Basic and acidic residues" evidence="8">
    <location>
        <begin position="1261"/>
        <end position="1277"/>
    </location>
</feature>
<protein>
    <recommendedName>
        <fullName evidence="16">TRPM SLOG domain-containing protein</fullName>
    </recommendedName>
</protein>
<feature type="transmembrane region" description="Helical" evidence="9">
    <location>
        <begin position="805"/>
        <end position="822"/>
    </location>
</feature>
<dbReference type="InterPro" id="IPR050927">
    <property type="entry name" value="TRPM"/>
</dbReference>
<dbReference type="EMBL" id="BLKM01012977">
    <property type="protein sequence ID" value="GFG38043.1"/>
    <property type="molecule type" value="Genomic_DNA"/>
</dbReference>
<keyword evidence="4 9" id="KW-1133">Transmembrane helix</keyword>
<evidence type="ECO:0000256" key="8">
    <source>
        <dbReference type="SAM" id="MobiDB-lite"/>
    </source>
</evidence>
<evidence type="ECO:0000256" key="6">
    <source>
        <dbReference type="ARBA" id="ARBA00023136"/>
    </source>
</evidence>
<dbReference type="OrthoDB" id="301415at2759"/>
<dbReference type="InterPro" id="IPR057366">
    <property type="entry name" value="TRPM-like"/>
</dbReference>
<feature type="compositionally biased region" description="Basic residues" evidence="8">
    <location>
        <begin position="630"/>
        <end position="640"/>
    </location>
</feature>
<evidence type="ECO:0000256" key="9">
    <source>
        <dbReference type="SAM" id="Phobius"/>
    </source>
</evidence>
<keyword evidence="5" id="KW-0406">Ion transport</keyword>
<dbReference type="Pfam" id="PF16519">
    <property type="entry name" value="TRPM_tetra"/>
    <property type="match status" value="1"/>
</dbReference>
<feature type="region of interest" description="Disordered" evidence="8">
    <location>
        <begin position="610"/>
        <end position="643"/>
    </location>
</feature>
<evidence type="ECO:0000256" key="2">
    <source>
        <dbReference type="ARBA" id="ARBA00022448"/>
    </source>
</evidence>
<feature type="region of interest" description="Disordered" evidence="8">
    <location>
        <begin position="1193"/>
        <end position="1326"/>
    </location>
</feature>
<evidence type="ECO:0000256" key="3">
    <source>
        <dbReference type="ARBA" id="ARBA00022692"/>
    </source>
</evidence>
<dbReference type="Proteomes" id="UP000502823">
    <property type="component" value="Unassembled WGS sequence"/>
</dbReference>
<feature type="compositionally biased region" description="Basic and acidic residues" evidence="8">
    <location>
        <begin position="618"/>
        <end position="629"/>
    </location>
</feature>
<keyword evidence="6 9" id="KW-0472">Membrane</keyword>
<feature type="compositionally biased region" description="Polar residues" evidence="8">
    <location>
        <begin position="1311"/>
        <end position="1326"/>
    </location>
</feature>
<dbReference type="InterPro" id="IPR037162">
    <property type="entry name" value="TRPM_tetra_sf"/>
</dbReference>
<evidence type="ECO:0000259" key="13">
    <source>
        <dbReference type="Pfam" id="PF25508"/>
    </source>
</evidence>
<evidence type="ECO:0000259" key="11">
    <source>
        <dbReference type="Pfam" id="PF16519"/>
    </source>
</evidence>
<evidence type="ECO:0000259" key="12">
    <source>
        <dbReference type="Pfam" id="PF18139"/>
    </source>
</evidence>
<evidence type="ECO:0008006" key="16">
    <source>
        <dbReference type="Google" id="ProtNLM"/>
    </source>
</evidence>
<feature type="compositionally biased region" description="Basic and acidic residues" evidence="8">
    <location>
        <begin position="1285"/>
        <end position="1297"/>
    </location>
</feature>
<dbReference type="Pfam" id="PF18139">
    <property type="entry name" value="LSDAT_euk"/>
    <property type="match status" value="1"/>
</dbReference>
<feature type="transmembrane region" description="Helical" evidence="9">
    <location>
        <begin position="917"/>
        <end position="938"/>
    </location>
</feature>
<dbReference type="InterPro" id="IPR041491">
    <property type="entry name" value="TRPM_SLOG"/>
</dbReference>
<dbReference type="GO" id="GO:0051262">
    <property type="term" value="P:protein tetramerization"/>
    <property type="evidence" value="ECO:0007669"/>
    <property type="project" value="InterPro"/>
</dbReference>
<evidence type="ECO:0000256" key="4">
    <source>
        <dbReference type="ARBA" id="ARBA00022989"/>
    </source>
</evidence>
<keyword evidence="15" id="KW-1185">Reference proteome</keyword>
<feature type="compositionally biased region" description="Polar residues" evidence="8">
    <location>
        <begin position="1221"/>
        <end position="1233"/>
    </location>
</feature>